<dbReference type="Proteomes" id="UP000287177">
    <property type="component" value="Unassembled WGS sequence"/>
</dbReference>
<dbReference type="GO" id="GO:0006777">
    <property type="term" value="P:Mo-molybdopterin cofactor biosynthetic process"/>
    <property type="evidence" value="ECO:0007669"/>
    <property type="project" value="InterPro"/>
</dbReference>
<keyword evidence="5" id="KW-1185">Reference proteome</keyword>
<keyword evidence="1" id="KW-0547">Nucleotide-binding</keyword>
<sequence>MMTSTTTVQVTVRYFAAARAAVGNDAEAIRIAPGTTVADLVERLGARDAELAKVLMRCSFLCDGIAVRDTSTVLRDAQTVDVLPPFAGG</sequence>
<organism evidence="4 5">
    <name type="scientific">Mycolicibacterium elephantis DSM 44368</name>
    <dbReference type="NCBI Taxonomy" id="1335622"/>
    <lineage>
        <taxon>Bacteria</taxon>
        <taxon>Bacillati</taxon>
        <taxon>Actinomycetota</taxon>
        <taxon>Actinomycetes</taxon>
        <taxon>Mycobacteriales</taxon>
        <taxon>Mycobacteriaceae</taxon>
        <taxon>Mycolicibacterium</taxon>
    </lineage>
</organism>
<dbReference type="UniPathway" id="UPA00344"/>
<dbReference type="PANTHER" id="PTHR33359:SF1">
    <property type="entry name" value="MOLYBDOPTERIN SYNTHASE SULFUR CARRIER SUBUNIT"/>
    <property type="match status" value="1"/>
</dbReference>
<dbReference type="GO" id="GO:1990133">
    <property type="term" value="C:molybdopterin adenylyltransferase complex"/>
    <property type="evidence" value="ECO:0007669"/>
    <property type="project" value="TreeGrafter"/>
</dbReference>
<comment type="similarity">
    <text evidence="2">Belongs to the MoaD family.</text>
</comment>
<comment type="caution">
    <text evidence="4">The sequence shown here is derived from an EMBL/GenBank/DDBJ whole genome shotgun (WGS) entry which is preliminary data.</text>
</comment>
<dbReference type="Pfam" id="PF02597">
    <property type="entry name" value="ThiS"/>
    <property type="match status" value="1"/>
</dbReference>
<dbReference type="InterPro" id="IPR012675">
    <property type="entry name" value="Beta-grasp_dom_sf"/>
</dbReference>
<name>A0A439DU80_9MYCO</name>
<dbReference type="InterPro" id="IPR003749">
    <property type="entry name" value="ThiS/MoaD-like"/>
</dbReference>
<dbReference type="SUPFAM" id="SSF54285">
    <property type="entry name" value="MoaD/ThiS"/>
    <property type="match status" value="1"/>
</dbReference>
<dbReference type="AlphaFoldDB" id="A0A439DU80"/>
<dbReference type="InterPro" id="IPR016155">
    <property type="entry name" value="Mopterin_synth/thiamin_S_b"/>
</dbReference>
<evidence type="ECO:0000256" key="3">
    <source>
        <dbReference type="ARBA" id="ARBA00024247"/>
    </source>
</evidence>
<dbReference type="PANTHER" id="PTHR33359">
    <property type="entry name" value="MOLYBDOPTERIN SYNTHASE SULFUR CARRIER SUBUNIT"/>
    <property type="match status" value="1"/>
</dbReference>
<evidence type="ECO:0000256" key="1">
    <source>
        <dbReference type="ARBA" id="ARBA00022741"/>
    </source>
</evidence>
<accession>A0A439DU80</accession>
<dbReference type="GO" id="GO:0000166">
    <property type="term" value="F:nucleotide binding"/>
    <property type="evidence" value="ECO:0007669"/>
    <property type="project" value="UniProtKB-KW"/>
</dbReference>
<evidence type="ECO:0000256" key="2">
    <source>
        <dbReference type="ARBA" id="ARBA00024200"/>
    </source>
</evidence>
<evidence type="ECO:0000313" key="5">
    <source>
        <dbReference type="Proteomes" id="UP000287177"/>
    </source>
</evidence>
<dbReference type="InterPro" id="IPR044672">
    <property type="entry name" value="MOCS2A"/>
</dbReference>
<reference evidence="4 5" key="1">
    <citation type="submission" date="2013-06" db="EMBL/GenBank/DDBJ databases">
        <title>The draft sequence of the Mycobacterium elephantis genome.</title>
        <authorList>
            <person name="Pettersson F.B."/>
            <person name="Das S."/>
            <person name="Dasgupta S."/>
            <person name="Bhattacharya A."/>
            <person name="Kirsebom L.A."/>
        </authorList>
    </citation>
    <scope>NUCLEOTIDE SEQUENCE [LARGE SCALE GENOMIC DNA]</scope>
    <source>
        <strain evidence="4 5">DSM 44368</strain>
    </source>
</reference>
<evidence type="ECO:0000313" key="4">
    <source>
        <dbReference type="EMBL" id="RWA20131.1"/>
    </source>
</evidence>
<dbReference type="Gene3D" id="3.10.20.30">
    <property type="match status" value="1"/>
</dbReference>
<proteinExistence type="inferred from homology"/>
<protein>
    <recommendedName>
        <fullName evidence="3">Molybdopterin synthase sulfur carrier subunit</fullName>
    </recommendedName>
</protein>
<gene>
    <name evidence="4" type="ORF">MELE44368_18205</name>
</gene>
<dbReference type="EMBL" id="ATDN01000014">
    <property type="protein sequence ID" value="RWA20131.1"/>
    <property type="molecule type" value="Genomic_DNA"/>
</dbReference>